<dbReference type="AlphaFoldDB" id="A0A834WN20"/>
<accession>A0A834WN20</accession>
<dbReference type="Proteomes" id="UP000634136">
    <property type="component" value="Unassembled WGS sequence"/>
</dbReference>
<organism evidence="1 2">
    <name type="scientific">Senna tora</name>
    <dbReference type="NCBI Taxonomy" id="362788"/>
    <lineage>
        <taxon>Eukaryota</taxon>
        <taxon>Viridiplantae</taxon>
        <taxon>Streptophyta</taxon>
        <taxon>Embryophyta</taxon>
        <taxon>Tracheophyta</taxon>
        <taxon>Spermatophyta</taxon>
        <taxon>Magnoliopsida</taxon>
        <taxon>eudicotyledons</taxon>
        <taxon>Gunneridae</taxon>
        <taxon>Pentapetalae</taxon>
        <taxon>rosids</taxon>
        <taxon>fabids</taxon>
        <taxon>Fabales</taxon>
        <taxon>Fabaceae</taxon>
        <taxon>Caesalpinioideae</taxon>
        <taxon>Cassia clade</taxon>
        <taxon>Senna</taxon>
    </lineage>
</organism>
<evidence type="ECO:0000313" key="1">
    <source>
        <dbReference type="EMBL" id="KAF7826953.1"/>
    </source>
</evidence>
<gene>
    <name evidence="1" type="ORF">G2W53_018117</name>
</gene>
<proteinExistence type="predicted"/>
<reference evidence="1" key="1">
    <citation type="submission" date="2020-09" db="EMBL/GenBank/DDBJ databases">
        <title>Genome-Enabled Discovery of Anthraquinone Biosynthesis in Senna tora.</title>
        <authorList>
            <person name="Kang S.-H."/>
            <person name="Pandey R.P."/>
            <person name="Lee C.-M."/>
            <person name="Sim J.-S."/>
            <person name="Jeong J.-T."/>
            <person name="Choi B.-S."/>
            <person name="Jung M."/>
            <person name="Ginzburg D."/>
            <person name="Zhao K."/>
            <person name="Won S.Y."/>
            <person name="Oh T.-J."/>
            <person name="Yu Y."/>
            <person name="Kim N.-H."/>
            <person name="Lee O.R."/>
            <person name="Lee T.-H."/>
            <person name="Bashyal P."/>
            <person name="Kim T.-S."/>
            <person name="Lee W.-H."/>
            <person name="Kawkins C."/>
            <person name="Kim C.-K."/>
            <person name="Kim J.S."/>
            <person name="Ahn B.O."/>
            <person name="Rhee S.Y."/>
            <person name="Sohng J.K."/>
        </authorList>
    </citation>
    <scope>NUCLEOTIDE SEQUENCE</scope>
    <source>
        <tissue evidence="1">Leaf</tissue>
    </source>
</reference>
<comment type="caution">
    <text evidence="1">The sequence shown here is derived from an EMBL/GenBank/DDBJ whole genome shotgun (WGS) entry which is preliminary data.</text>
</comment>
<name>A0A834WN20_9FABA</name>
<evidence type="ECO:0000313" key="2">
    <source>
        <dbReference type="Proteomes" id="UP000634136"/>
    </source>
</evidence>
<protein>
    <submittedName>
        <fullName evidence="1">Uncharacterized protein</fullName>
    </submittedName>
</protein>
<dbReference type="EMBL" id="JAAIUW010000006">
    <property type="protein sequence ID" value="KAF7826953.1"/>
    <property type="molecule type" value="Genomic_DNA"/>
</dbReference>
<sequence>MSNDLNKKSVNALSTKFDFSFFAPEKRTMNGKTEQPRVLKQASWVWLA</sequence>
<keyword evidence="2" id="KW-1185">Reference proteome</keyword>